<sequence length="81" mass="9144">MATPEDCCCRYCCYCYHYCLAHITSKQVMEKYAVTVPAAFMHVRENLEELGKVANDTDLLFLKGLLDSPVVTSLVKVSLHL</sequence>
<proteinExistence type="predicted"/>
<dbReference type="EMBL" id="JACSDZ010000003">
    <property type="protein sequence ID" value="KAF7409396.1"/>
    <property type="molecule type" value="Genomic_DNA"/>
</dbReference>
<organism evidence="1 2">
    <name type="scientific">Vespula germanica</name>
    <name type="common">German yellow jacket</name>
    <name type="synonym">Paravespula germanica</name>
    <dbReference type="NCBI Taxonomy" id="30212"/>
    <lineage>
        <taxon>Eukaryota</taxon>
        <taxon>Metazoa</taxon>
        <taxon>Ecdysozoa</taxon>
        <taxon>Arthropoda</taxon>
        <taxon>Hexapoda</taxon>
        <taxon>Insecta</taxon>
        <taxon>Pterygota</taxon>
        <taxon>Neoptera</taxon>
        <taxon>Endopterygota</taxon>
        <taxon>Hymenoptera</taxon>
        <taxon>Apocrita</taxon>
        <taxon>Aculeata</taxon>
        <taxon>Vespoidea</taxon>
        <taxon>Vespidae</taxon>
        <taxon>Vespinae</taxon>
        <taxon>Vespula</taxon>
    </lineage>
</organism>
<evidence type="ECO:0000313" key="2">
    <source>
        <dbReference type="Proteomes" id="UP000617340"/>
    </source>
</evidence>
<accession>A0A834KSL4</accession>
<protein>
    <submittedName>
        <fullName evidence="1">Uncharacterized protein</fullName>
    </submittedName>
</protein>
<dbReference type="Proteomes" id="UP000617340">
    <property type="component" value="Unassembled WGS sequence"/>
</dbReference>
<dbReference type="AlphaFoldDB" id="A0A834KSL4"/>
<name>A0A834KSL4_VESGE</name>
<comment type="caution">
    <text evidence="1">The sequence shown here is derived from an EMBL/GenBank/DDBJ whole genome shotgun (WGS) entry which is preliminary data.</text>
</comment>
<gene>
    <name evidence="1" type="ORF">HZH68_003777</name>
</gene>
<keyword evidence="2" id="KW-1185">Reference proteome</keyword>
<evidence type="ECO:0000313" key="1">
    <source>
        <dbReference type="EMBL" id="KAF7409396.1"/>
    </source>
</evidence>
<reference evidence="1" key="1">
    <citation type="journal article" date="2020" name="G3 (Bethesda)">
        <title>High-Quality Assemblies for Three Invasive Social Wasps from the &lt;i&gt;Vespula&lt;/i&gt; Genus.</title>
        <authorList>
            <person name="Harrop T.W.R."/>
            <person name="Guhlin J."/>
            <person name="McLaughlin G.M."/>
            <person name="Permina E."/>
            <person name="Stockwell P."/>
            <person name="Gilligan J."/>
            <person name="Le Lec M.F."/>
            <person name="Gruber M.A.M."/>
            <person name="Quinn O."/>
            <person name="Lovegrove M."/>
            <person name="Duncan E.J."/>
            <person name="Remnant E.J."/>
            <person name="Van Eeckhoven J."/>
            <person name="Graham B."/>
            <person name="Knapp R.A."/>
            <person name="Langford K.W."/>
            <person name="Kronenberg Z."/>
            <person name="Press M.O."/>
            <person name="Eacker S.M."/>
            <person name="Wilson-Rankin E.E."/>
            <person name="Purcell J."/>
            <person name="Lester P.J."/>
            <person name="Dearden P.K."/>
        </authorList>
    </citation>
    <scope>NUCLEOTIDE SEQUENCE</scope>
    <source>
        <strain evidence="1">Linc-1</strain>
    </source>
</reference>